<protein>
    <submittedName>
        <fullName evidence="3">Uncharacterized protein</fullName>
    </submittedName>
</protein>
<comment type="caution">
    <text evidence="3">The sequence shown here is derived from an EMBL/GenBank/DDBJ whole genome shotgun (WGS) entry which is preliminary data.</text>
</comment>
<keyword evidence="1" id="KW-0175">Coiled coil</keyword>
<reference evidence="4" key="1">
    <citation type="submission" date="2017-05" db="EMBL/GenBank/DDBJ databases">
        <authorList>
            <person name="Sharma S."/>
            <person name="Sidhu C."/>
            <person name="Pinnaka A.K."/>
        </authorList>
    </citation>
    <scope>NUCLEOTIDE SEQUENCE [LARGE SCALE GENOMIC DNA]</scope>
    <source>
        <strain evidence="4">AK93</strain>
    </source>
</reference>
<accession>A0A3E0WQG6</accession>
<evidence type="ECO:0000256" key="2">
    <source>
        <dbReference type="SAM" id="MobiDB-lite"/>
    </source>
</evidence>
<keyword evidence="4" id="KW-1185">Reference proteome</keyword>
<gene>
    <name evidence="3" type="ORF">CAL65_14910</name>
</gene>
<organism evidence="3 4">
    <name type="scientific">Alkalilimnicola ehrlichii</name>
    <dbReference type="NCBI Taxonomy" id="351052"/>
    <lineage>
        <taxon>Bacteria</taxon>
        <taxon>Pseudomonadati</taxon>
        <taxon>Pseudomonadota</taxon>
        <taxon>Gammaproteobacteria</taxon>
        <taxon>Chromatiales</taxon>
        <taxon>Ectothiorhodospiraceae</taxon>
        <taxon>Alkalilimnicola</taxon>
    </lineage>
</organism>
<name>A0A3E0WQG6_9GAMM</name>
<feature type="region of interest" description="Disordered" evidence="2">
    <location>
        <begin position="1"/>
        <end position="21"/>
    </location>
</feature>
<evidence type="ECO:0000313" key="4">
    <source>
        <dbReference type="Proteomes" id="UP000256763"/>
    </source>
</evidence>
<evidence type="ECO:0000313" key="3">
    <source>
        <dbReference type="EMBL" id="RFA34649.1"/>
    </source>
</evidence>
<evidence type="ECO:0000256" key="1">
    <source>
        <dbReference type="SAM" id="Coils"/>
    </source>
</evidence>
<sequence length="214" mass="24176">MEATRQDNATRANSGRLRSSPTQLERLKTLVETQEVRIENLQQAADEAKLQVQELEREKCQLIEQLNERFKELAILTKMLNEASLQVSVGNDAPTVAKAAHAQADAPRVRFGSVSIARLRQSWRLKRDIRAINNSGLFDREWYLQKYPDVASVGADPVEHYLKWGASEGRSPGPSFDTRYYLANNPDIAALENPLLHFIRRGKKKRVLPGGRSA</sequence>
<dbReference type="AlphaFoldDB" id="A0A3E0WQG6"/>
<proteinExistence type="predicted"/>
<dbReference type="EMBL" id="NFZW01000015">
    <property type="protein sequence ID" value="RFA34649.1"/>
    <property type="molecule type" value="Genomic_DNA"/>
</dbReference>
<feature type="coiled-coil region" evidence="1">
    <location>
        <begin position="24"/>
        <end position="65"/>
    </location>
</feature>
<dbReference type="Proteomes" id="UP000256763">
    <property type="component" value="Unassembled WGS sequence"/>
</dbReference>